<evidence type="ECO:0000256" key="12">
    <source>
        <dbReference type="ARBA" id="ARBA00045806"/>
    </source>
</evidence>
<reference evidence="15" key="1">
    <citation type="submission" date="2012-12" db="EMBL/GenBank/DDBJ databases">
        <authorList>
            <person name="Hellsten U."/>
            <person name="Grimwood J."/>
            <person name="Chapman J.A."/>
            <person name="Shapiro H."/>
            <person name="Aerts A."/>
            <person name="Otillar R.P."/>
            <person name="Terry A.Y."/>
            <person name="Boore J.L."/>
            <person name="Simakov O."/>
            <person name="Marletaz F."/>
            <person name="Cho S.-J."/>
            <person name="Edsinger-Gonzales E."/>
            <person name="Havlak P."/>
            <person name="Kuo D.-H."/>
            <person name="Larsson T."/>
            <person name="Lv J."/>
            <person name="Arendt D."/>
            <person name="Savage R."/>
            <person name="Osoegawa K."/>
            <person name="de Jong P."/>
            <person name="Lindberg D.R."/>
            <person name="Seaver E.C."/>
            <person name="Weisblat D.A."/>
            <person name="Putnam N.H."/>
            <person name="Grigoriev I.V."/>
            <person name="Rokhsar D.S."/>
        </authorList>
    </citation>
    <scope>NUCLEOTIDE SEQUENCE</scope>
    <source>
        <strain evidence="15">I ESC-2004</strain>
    </source>
</reference>
<keyword evidence="8" id="KW-0677">Repeat</keyword>
<dbReference type="EMBL" id="AMQN01013268">
    <property type="status" value="NOT_ANNOTATED_CDS"/>
    <property type="molecule type" value="Genomic_DNA"/>
</dbReference>
<dbReference type="EMBL" id="AMQN01013267">
    <property type="status" value="NOT_ANNOTATED_CDS"/>
    <property type="molecule type" value="Genomic_DNA"/>
</dbReference>
<evidence type="ECO:0000256" key="7">
    <source>
        <dbReference type="ARBA" id="ARBA00022622"/>
    </source>
</evidence>
<dbReference type="EMBL" id="KB310092">
    <property type="protein sequence ID" value="ELT92508.1"/>
    <property type="molecule type" value="Genomic_DNA"/>
</dbReference>
<gene>
    <name evidence="13" type="ORF">CAPTEDRAFT_44848</name>
</gene>
<dbReference type="SMART" id="SM00209">
    <property type="entry name" value="TSP1"/>
    <property type="match status" value="2"/>
</dbReference>
<keyword evidence="7" id="KW-0336">GPI-anchor</keyword>
<evidence type="ECO:0000313" key="13">
    <source>
        <dbReference type="EMBL" id="ELT92508.1"/>
    </source>
</evidence>
<protein>
    <recommendedName>
        <fullName evidence="4">Circumsporozoite protein</fullName>
    </recommendedName>
</protein>
<comment type="function">
    <text evidence="12">Essential sporozoite protein. In the mosquito vector, required for sporozoite development in the oocyst, migration through the vector hemolymph and entry into the vector salivary glands. In the vertebrate host, required for sporozoite migration through the host dermis and infection of host hepatocytes. Binds to highly sulfated heparan sulfate proteoglycans (HSPGs) on the surface of host hepatocytes.</text>
</comment>
<dbReference type="GO" id="GO:0009986">
    <property type="term" value="C:cell surface"/>
    <property type="evidence" value="ECO:0007669"/>
    <property type="project" value="InterPro"/>
</dbReference>
<keyword evidence="9" id="KW-1015">Disulfide bond</keyword>
<reference evidence="13 15" key="2">
    <citation type="journal article" date="2013" name="Nature">
        <title>Insights into bilaterian evolution from three spiralian genomes.</title>
        <authorList>
            <person name="Simakov O."/>
            <person name="Marletaz F."/>
            <person name="Cho S.J."/>
            <person name="Edsinger-Gonzales E."/>
            <person name="Havlak P."/>
            <person name="Hellsten U."/>
            <person name="Kuo D.H."/>
            <person name="Larsson T."/>
            <person name="Lv J."/>
            <person name="Arendt D."/>
            <person name="Savage R."/>
            <person name="Osoegawa K."/>
            <person name="de Jong P."/>
            <person name="Grimwood J."/>
            <person name="Chapman J.A."/>
            <person name="Shapiro H."/>
            <person name="Aerts A."/>
            <person name="Otillar R.P."/>
            <person name="Terry A.Y."/>
            <person name="Boore J.L."/>
            <person name="Grigoriev I.V."/>
            <person name="Lindberg D.R."/>
            <person name="Seaver E.C."/>
            <person name="Weisblat D.A."/>
            <person name="Putnam N.H."/>
            <person name="Rokhsar D.S."/>
        </authorList>
    </citation>
    <scope>NUCLEOTIDE SEQUENCE</scope>
    <source>
        <strain evidence="13 15">I ESC-2004</strain>
    </source>
</reference>
<dbReference type="Pfam" id="PF00090">
    <property type="entry name" value="TSP_1"/>
    <property type="match status" value="2"/>
</dbReference>
<evidence type="ECO:0000313" key="14">
    <source>
        <dbReference type="EnsemblMetazoa" id="CapteP44848"/>
    </source>
</evidence>
<dbReference type="InterPro" id="IPR036383">
    <property type="entry name" value="TSP1_rpt_sf"/>
</dbReference>
<dbReference type="HOGENOM" id="CLU_047129_1_0_1"/>
<dbReference type="InterPro" id="IPR052065">
    <property type="entry name" value="Compl_asym_regulator"/>
</dbReference>
<keyword evidence="10" id="KW-0449">Lipoprotein</keyword>
<keyword evidence="15" id="KW-1185">Reference proteome</keyword>
<evidence type="ECO:0000256" key="1">
    <source>
        <dbReference type="ARBA" id="ARBA00004496"/>
    </source>
</evidence>
<evidence type="ECO:0000256" key="6">
    <source>
        <dbReference type="ARBA" id="ARBA00022522"/>
    </source>
</evidence>
<dbReference type="PRINTS" id="PR01705">
    <property type="entry name" value="TSP1REPEAT"/>
</dbReference>
<evidence type="ECO:0000256" key="2">
    <source>
        <dbReference type="ARBA" id="ARBA00004609"/>
    </source>
</evidence>
<dbReference type="PROSITE" id="PS50092">
    <property type="entry name" value="TSP1"/>
    <property type="match status" value="2"/>
</dbReference>
<dbReference type="GO" id="GO:0098552">
    <property type="term" value="C:side of membrane"/>
    <property type="evidence" value="ECO:0007669"/>
    <property type="project" value="UniProtKB-KW"/>
</dbReference>
<keyword evidence="6" id="KW-0748">Sporozoite</keyword>
<name>R7TFF4_CAPTE</name>
<evidence type="ECO:0000256" key="8">
    <source>
        <dbReference type="ARBA" id="ARBA00022737"/>
    </source>
</evidence>
<evidence type="ECO:0000256" key="11">
    <source>
        <dbReference type="ARBA" id="ARBA00033726"/>
    </source>
</evidence>
<feature type="non-terminal residue" evidence="13">
    <location>
        <position position="1"/>
    </location>
</feature>
<comment type="subcellular location">
    <subcellularLocation>
        <location evidence="2">Cell membrane</location>
        <topology evidence="2">Lipid-anchor</topology>
        <topology evidence="2">GPI-anchor</topology>
    </subcellularLocation>
    <subcellularLocation>
        <location evidence="1">Cytoplasm</location>
    </subcellularLocation>
</comment>
<dbReference type="AlphaFoldDB" id="R7TFF4"/>
<comment type="similarity">
    <text evidence="3">Belongs to the plasmodium circumsporozoite protein family.</text>
</comment>
<dbReference type="OrthoDB" id="446173at2759"/>
<dbReference type="GO" id="GO:0005886">
    <property type="term" value="C:plasma membrane"/>
    <property type="evidence" value="ECO:0007669"/>
    <property type="project" value="UniProtKB-SubCell"/>
</dbReference>
<dbReference type="InterPro" id="IPR000884">
    <property type="entry name" value="TSP1_rpt"/>
</dbReference>
<organism evidence="13">
    <name type="scientific">Capitella teleta</name>
    <name type="common">Polychaete worm</name>
    <dbReference type="NCBI Taxonomy" id="283909"/>
    <lineage>
        <taxon>Eukaryota</taxon>
        <taxon>Metazoa</taxon>
        <taxon>Spiralia</taxon>
        <taxon>Lophotrochozoa</taxon>
        <taxon>Annelida</taxon>
        <taxon>Polychaeta</taxon>
        <taxon>Sedentaria</taxon>
        <taxon>Scolecida</taxon>
        <taxon>Capitellidae</taxon>
        <taxon>Capitella</taxon>
    </lineage>
</organism>
<dbReference type="EnsemblMetazoa" id="CapteT44848">
    <property type="protein sequence ID" value="CapteP44848"/>
    <property type="gene ID" value="CapteG44848"/>
</dbReference>
<dbReference type="EMBL" id="AMQN01013266">
    <property type="status" value="NOT_ANNOTATED_CDS"/>
    <property type="molecule type" value="Genomic_DNA"/>
</dbReference>
<dbReference type="GO" id="GO:0005737">
    <property type="term" value="C:cytoplasm"/>
    <property type="evidence" value="ECO:0007669"/>
    <property type="project" value="UniProtKB-SubCell"/>
</dbReference>
<dbReference type="InterPro" id="IPR003067">
    <property type="entry name" value="Crcmsprzoite"/>
</dbReference>
<dbReference type="OMA" id="KCIGARN"/>
<evidence type="ECO:0000256" key="10">
    <source>
        <dbReference type="ARBA" id="ARBA00023288"/>
    </source>
</evidence>
<dbReference type="SUPFAM" id="SSF82895">
    <property type="entry name" value="TSP-1 type 1 repeat"/>
    <property type="match status" value="2"/>
</dbReference>
<dbReference type="Gene3D" id="2.20.100.10">
    <property type="entry name" value="Thrombospondin type-1 (TSP1) repeat"/>
    <property type="match status" value="2"/>
</dbReference>
<evidence type="ECO:0000256" key="3">
    <source>
        <dbReference type="ARBA" id="ARBA00006241"/>
    </source>
</evidence>
<dbReference type="FunFam" id="2.20.100.10:FF:000001">
    <property type="entry name" value="semaphorin-5A isoform X1"/>
    <property type="match status" value="2"/>
</dbReference>
<keyword evidence="7" id="KW-0472">Membrane</keyword>
<dbReference type="STRING" id="283909.R7TFF4"/>
<dbReference type="Proteomes" id="UP000014760">
    <property type="component" value="Unassembled WGS sequence"/>
</dbReference>
<proteinExistence type="inferred from homology"/>
<keyword evidence="5" id="KW-0963">Cytoplasm</keyword>
<comment type="function">
    <text evidence="11">In the vertebrate host, binds to highly sulfated heparan sulfate proteoglycans (HSPGs) on the surface of host hepatocytes and is required for sporozoite invasion of the host hepatocytes.</text>
</comment>
<dbReference type="EMBL" id="AMQN01013269">
    <property type="status" value="NOT_ANNOTATED_CDS"/>
    <property type="molecule type" value="Genomic_DNA"/>
</dbReference>
<evidence type="ECO:0000256" key="5">
    <source>
        <dbReference type="ARBA" id="ARBA00022490"/>
    </source>
</evidence>
<sequence length="115" mass="13064">DGYWSSWQPWTPCSATCGDGVRRRIRSCIGPLYGGRRCNGDDYESLLCSEEKCEHCNTHQCPIDGYWSSWQPWTPCSATCGDGVRQRIRSCIGPFYEGRICNADDHESLLCKEKC</sequence>
<dbReference type="PANTHER" id="PTHR22906:SF21">
    <property type="entry name" value="SEMA DOMAIN-CONTAINING PROTEIN"/>
    <property type="match status" value="1"/>
</dbReference>
<evidence type="ECO:0000256" key="4">
    <source>
        <dbReference type="ARBA" id="ARBA00021911"/>
    </source>
</evidence>
<evidence type="ECO:0000313" key="15">
    <source>
        <dbReference type="Proteomes" id="UP000014760"/>
    </source>
</evidence>
<reference evidence="14" key="3">
    <citation type="submission" date="2015-06" db="UniProtKB">
        <authorList>
            <consortium name="EnsemblMetazoa"/>
        </authorList>
    </citation>
    <scope>IDENTIFICATION</scope>
</reference>
<keyword evidence="7" id="KW-0325">Glycoprotein</keyword>
<evidence type="ECO:0000256" key="9">
    <source>
        <dbReference type="ARBA" id="ARBA00023157"/>
    </source>
</evidence>
<dbReference type="PANTHER" id="PTHR22906">
    <property type="entry name" value="PROPERDIN"/>
    <property type="match status" value="1"/>
</dbReference>
<feature type="non-terminal residue" evidence="13">
    <location>
        <position position="115"/>
    </location>
</feature>
<accession>R7TFF4</accession>
<dbReference type="PRINTS" id="PR01303">
    <property type="entry name" value="CRCMSPRZOITE"/>
</dbReference>